<dbReference type="InterPro" id="IPR000415">
    <property type="entry name" value="Nitroreductase-like"/>
</dbReference>
<evidence type="ECO:0000256" key="2">
    <source>
        <dbReference type="ARBA" id="ARBA00007118"/>
    </source>
</evidence>
<comment type="caution">
    <text evidence="7">The sequence shown here is derived from an EMBL/GenBank/DDBJ whole genome shotgun (WGS) entry which is preliminary data.</text>
</comment>
<protein>
    <submittedName>
        <fullName evidence="7">Nitroreductase</fullName>
    </submittedName>
</protein>
<dbReference type="Gene3D" id="3.40.109.10">
    <property type="entry name" value="NADH Oxidase"/>
    <property type="match status" value="1"/>
</dbReference>
<dbReference type="Pfam" id="PF00881">
    <property type="entry name" value="Nitroreductase"/>
    <property type="match status" value="1"/>
</dbReference>
<comment type="cofactor">
    <cofactor evidence="1">
        <name>FMN</name>
        <dbReference type="ChEBI" id="CHEBI:58210"/>
    </cofactor>
</comment>
<dbReference type="AlphaFoldDB" id="A0A7C9NLX2"/>
<dbReference type="InterPro" id="IPR029479">
    <property type="entry name" value="Nitroreductase"/>
</dbReference>
<sequence>MDFLDLAKKRCSVREYDAGRPVEDEKVERILEAARVAPTAANLQPVRLVVVDDEDGMRRLGQAANVYGAPLAIIVCADREKAWRRPSDGKSTADIDASIATDHMMMEATDLGLGSVWICWFDPALIAEAFGLPDSFEPVNVLAIGYGVGPGKPTDRHDVERLSPESLLVDGSRAGMA</sequence>
<evidence type="ECO:0000256" key="5">
    <source>
        <dbReference type="ARBA" id="ARBA00023002"/>
    </source>
</evidence>
<keyword evidence="4" id="KW-0288">FMN</keyword>
<dbReference type="EMBL" id="QWKH01000037">
    <property type="protein sequence ID" value="NBI34607.1"/>
    <property type="molecule type" value="Genomic_DNA"/>
</dbReference>
<accession>A0A7C9NLX2</accession>
<name>A0A7C9NLX2_9BACT</name>
<organism evidence="7">
    <name type="scientific">Muribaculaceae bacterium Z82</name>
    <dbReference type="NCBI Taxonomy" id="2304548"/>
    <lineage>
        <taxon>Bacteria</taxon>
        <taxon>Pseudomonadati</taxon>
        <taxon>Bacteroidota</taxon>
        <taxon>Bacteroidia</taxon>
        <taxon>Bacteroidales</taxon>
        <taxon>Muribaculaceae</taxon>
    </lineage>
</organism>
<evidence type="ECO:0000259" key="6">
    <source>
        <dbReference type="Pfam" id="PF00881"/>
    </source>
</evidence>
<evidence type="ECO:0000313" key="7">
    <source>
        <dbReference type="EMBL" id="NBI34607.1"/>
    </source>
</evidence>
<dbReference type="PANTHER" id="PTHR43673">
    <property type="entry name" value="NAD(P)H NITROREDUCTASE YDGI-RELATED"/>
    <property type="match status" value="1"/>
</dbReference>
<dbReference type="PANTHER" id="PTHR43673:SF2">
    <property type="entry name" value="NITROREDUCTASE"/>
    <property type="match status" value="1"/>
</dbReference>
<evidence type="ECO:0000256" key="3">
    <source>
        <dbReference type="ARBA" id="ARBA00022630"/>
    </source>
</evidence>
<dbReference type="SUPFAM" id="SSF55469">
    <property type="entry name" value="FMN-dependent nitroreductase-like"/>
    <property type="match status" value="1"/>
</dbReference>
<evidence type="ECO:0000256" key="4">
    <source>
        <dbReference type="ARBA" id="ARBA00022643"/>
    </source>
</evidence>
<feature type="domain" description="Nitroreductase" evidence="6">
    <location>
        <begin position="8"/>
        <end position="64"/>
    </location>
</feature>
<keyword evidence="5" id="KW-0560">Oxidoreductase</keyword>
<reference evidence="7" key="1">
    <citation type="submission" date="2018-08" db="EMBL/GenBank/DDBJ databases">
        <title>Murine metabolic-syndrome-specific gut microbial biobank.</title>
        <authorList>
            <person name="Liu C."/>
        </authorList>
    </citation>
    <scope>NUCLEOTIDE SEQUENCE [LARGE SCALE GENOMIC DNA]</scope>
    <source>
        <strain evidence="7">Z82</strain>
    </source>
</reference>
<gene>
    <name evidence="7" type="ORF">D1639_06100</name>
</gene>
<evidence type="ECO:0000256" key="1">
    <source>
        <dbReference type="ARBA" id="ARBA00001917"/>
    </source>
</evidence>
<dbReference type="CDD" id="cd20609">
    <property type="entry name" value="nitroreductase"/>
    <property type="match status" value="1"/>
</dbReference>
<comment type="similarity">
    <text evidence="2">Belongs to the nitroreductase family.</text>
</comment>
<keyword evidence="3" id="KW-0285">Flavoprotein</keyword>
<proteinExistence type="inferred from homology"/>
<dbReference type="GO" id="GO:0016491">
    <property type="term" value="F:oxidoreductase activity"/>
    <property type="evidence" value="ECO:0007669"/>
    <property type="project" value="UniProtKB-KW"/>
</dbReference>